<reference evidence="4" key="1">
    <citation type="submission" date="2020-05" db="EMBL/GenBank/DDBJ databases">
        <title>Frigoriglobus tundricola gen. nov., sp. nov., a psychrotolerant cellulolytic planctomycete of the family Gemmataceae with two divergent copies of 16S rRNA gene.</title>
        <authorList>
            <person name="Kulichevskaya I.S."/>
            <person name="Ivanova A.A."/>
            <person name="Naumoff D.G."/>
            <person name="Beletsky A.V."/>
            <person name="Rijpstra W.I.C."/>
            <person name="Sinninghe Damste J.S."/>
            <person name="Mardanov A.V."/>
            <person name="Ravin N.V."/>
            <person name="Dedysh S.N."/>
        </authorList>
    </citation>
    <scope>NUCLEOTIDE SEQUENCE [LARGE SCALE GENOMIC DNA]</scope>
    <source>
        <strain evidence="4">PL17</strain>
    </source>
</reference>
<evidence type="ECO:0000313" key="4">
    <source>
        <dbReference type="Proteomes" id="UP000503447"/>
    </source>
</evidence>
<gene>
    <name evidence="3" type="ORF">FTUN_5009</name>
</gene>
<dbReference type="Gene3D" id="1.20.1260.10">
    <property type="match status" value="1"/>
</dbReference>
<keyword evidence="1" id="KW-0732">Signal</keyword>
<evidence type="ECO:0000259" key="2">
    <source>
        <dbReference type="Pfam" id="PF13628"/>
    </source>
</evidence>
<dbReference type="Proteomes" id="UP000503447">
    <property type="component" value="Chromosome"/>
</dbReference>
<feature type="signal peptide" evidence="1">
    <location>
        <begin position="1"/>
        <end position="22"/>
    </location>
</feature>
<sequence length="169" mass="18139">MIRSIALVASVALLAAPFGARAQDEPSAPAFDDAKFVQGVAVGGMYAVYLSELTGMQTRNSNIRKFALLMVKDHLAAKEELAAAAKAAGVTLPTKLDAEHQKRYETFKDYKGDNLDRDYVKAMVKCHTDGVAAFALASKGAKNPAVKDFAAKALPTLQKHLEMAKALEK</sequence>
<keyword evidence="4" id="KW-1185">Reference proteome</keyword>
<dbReference type="AlphaFoldDB" id="A0A6M5YTN9"/>
<evidence type="ECO:0000256" key="1">
    <source>
        <dbReference type="SAM" id="SignalP"/>
    </source>
</evidence>
<dbReference type="KEGG" id="ftj:FTUN_5009"/>
<proteinExistence type="predicted"/>
<dbReference type="Pfam" id="PF13628">
    <property type="entry name" value="DUF4142"/>
    <property type="match status" value="1"/>
</dbReference>
<name>A0A6M5YTN9_9BACT</name>
<protein>
    <recommendedName>
        <fullName evidence="2">DUF4142 domain-containing protein</fullName>
    </recommendedName>
</protein>
<dbReference type="RefSeq" id="WP_171472802.1">
    <property type="nucleotide sequence ID" value="NZ_CP053452.2"/>
</dbReference>
<evidence type="ECO:0000313" key="3">
    <source>
        <dbReference type="EMBL" id="QJW97435.1"/>
    </source>
</evidence>
<organism evidence="3 4">
    <name type="scientific">Frigoriglobus tundricola</name>
    <dbReference type="NCBI Taxonomy" id="2774151"/>
    <lineage>
        <taxon>Bacteria</taxon>
        <taxon>Pseudomonadati</taxon>
        <taxon>Planctomycetota</taxon>
        <taxon>Planctomycetia</taxon>
        <taxon>Gemmatales</taxon>
        <taxon>Gemmataceae</taxon>
        <taxon>Frigoriglobus</taxon>
    </lineage>
</organism>
<dbReference type="EMBL" id="CP053452">
    <property type="protein sequence ID" value="QJW97435.1"/>
    <property type="molecule type" value="Genomic_DNA"/>
</dbReference>
<feature type="chain" id="PRO_5026697316" description="DUF4142 domain-containing protein" evidence="1">
    <location>
        <begin position="23"/>
        <end position="169"/>
    </location>
</feature>
<feature type="domain" description="DUF4142" evidence="2">
    <location>
        <begin position="32"/>
        <end position="167"/>
    </location>
</feature>
<dbReference type="PANTHER" id="PTHR38593">
    <property type="entry name" value="BLR2558 PROTEIN"/>
    <property type="match status" value="1"/>
</dbReference>
<dbReference type="PANTHER" id="PTHR38593:SF1">
    <property type="entry name" value="BLR2558 PROTEIN"/>
    <property type="match status" value="1"/>
</dbReference>
<dbReference type="InterPro" id="IPR025419">
    <property type="entry name" value="DUF4142"/>
</dbReference>
<dbReference type="InterPro" id="IPR012347">
    <property type="entry name" value="Ferritin-like"/>
</dbReference>
<accession>A0A6M5YTN9</accession>